<dbReference type="SUPFAM" id="SSF55729">
    <property type="entry name" value="Acyl-CoA N-acyltransferases (Nat)"/>
    <property type="match status" value="2"/>
</dbReference>
<organism evidence="4 5">
    <name type="scientific">Tumebacillus permanentifrigoris</name>
    <dbReference type="NCBI Taxonomy" id="378543"/>
    <lineage>
        <taxon>Bacteria</taxon>
        <taxon>Bacillati</taxon>
        <taxon>Bacillota</taxon>
        <taxon>Bacilli</taxon>
        <taxon>Bacillales</taxon>
        <taxon>Alicyclobacillaceae</taxon>
        <taxon>Tumebacillus</taxon>
    </lineage>
</organism>
<dbReference type="OrthoDB" id="2380077at2"/>
<name>A0A316DD14_9BACL</name>
<keyword evidence="1 4" id="KW-0808">Transferase</keyword>
<dbReference type="Proteomes" id="UP000245634">
    <property type="component" value="Unassembled WGS sequence"/>
</dbReference>
<feature type="domain" description="N-acetyltransferase" evidence="3">
    <location>
        <begin position="173"/>
        <end position="313"/>
    </location>
</feature>
<dbReference type="Gene3D" id="3.40.630.30">
    <property type="match status" value="1"/>
</dbReference>
<dbReference type="GO" id="GO:0016747">
    <property type="term" value="F:acyltransferase activity, transferring groups other than amino-acyl groups"/>
    <property type="evidence" value="ECO:0007669"/>
    <property type="project" value="InterPro"/>
</dbReference>
<protein>
    <submittedName>
        <fullName evidence="4">Acetyltransferase (GNAT) family protein</fullName>
    </submittedName>
</protein>
<dbReference type="PROSITE" id="PS51186">
    <property type="entry name" value="GNAT"/>
    <property type="match status" value="1"/>
</dbReference>
<dbReference type="Pfam" id="PF00583">
    <property type="entry name" value="Acetyltransf_1"/>
    <property type="match status" value="1"/>
</dbReference>
<gene>
    <name evidence="4" type="ORF">C7459_105150</name>
</gene>
<keyword evidence="2" id="KW-0012">Acyltransferase</keyword>
<dbReference type="InterPro" id="IPR016181">
    <property type="entry name" value="Acyl_CoA_acyltransferase"/>
</dbReference>
<dbReference type="InterPro" id="IPR000182">
    <property type="entry name" value="GNAT_dom"/>
</dbReference>
<sequence length="313" mass="35918">MEIYIRPVRPGDVFAITRTVLAARGFRGAELERQLERDLQRFREQNIIELIESDTWVAVDGSRMVGVMRYGEFEGDVHLTKPDIDPAFDEATVTGAFLQRFWQLVSPETRKAVYLDYADAAGHTLGDVFMQNGFHKLIDRFDMRLKLTKEIKPVTQLLTYSAYSPKTHDRFYEAFRASFAGSLDPMMEWDAAHPEQSFEMFRDRFGEFDPNLWVLATDAAGRDVGFALFQTFRGGRYDGTTMLLYMAVLQGARGQGYGEEITREGLRRVRKRDGSNAVVALTVTRGNKPAERIYERLGFQPIEQFTVYNMLRA</sequence>
<dbReference type="EMBL" id="QGGL01000005">
    <property type="protein sequence ID" value="PWK14393.1"/>
    <property type="molecule type" value="Genomic_DNA"/>
</dbReference>
<dbReference type="RefSeq" id="WP_109687857.1">
    <property type="nucleotide sequence ID" value="NZ_QGGL01000005.1"/>
</dbReference>
<dbReference type="PANTHER" id="PTHR43877">
    <property type="entry name" value="AMINOALKYLPHOSPHONATE N-ACETYLTRANSFERASE-RELATED-RELATED"/>
    <property type="match status" value="1"/>
</dbReference>
<dbReference type="InterPro" id="IPR050832">
    <property type="entry name" value="Bact_Acetyltransf"/>
</dbReference>
<comment type="caution">
    <text evidence="4">The sequence shown here is derived from an EMBL/GenBank/DDBJ whole genome shotgun (WGS) entry which is preliminary data.</text>
</comment>
<evidence type="ECO:0000313" key="5">
    <source>
        <dbReference type="Proteomes" id="UP000245634"/>
    </source>
</evidence>
<evidence type="ECO:0000256" key="1">
    <source>
        <dbReference type="ARBA" id="ARBA00022679"/>
    </source>
</evidence>
<accession>A0A316DD14</accession>
<evidence type="ECO:0000256" key="2">
    <source>
        <dbReference type="ARBA" id="ARBA00023315"/>
    </source>
</evidence>
<reference evidence="4 5" key="1">
    <citation type="submission" date="2018-05" db="EMBL/GenBank/DDBJ databases">
        <title>Genomic Encyclopedia of Type Strains, Phase IV (KMG-IV): sequencing the most valuable type-strain genomes for metagenomic binning, comparative biology and taxonomic classification.</title>
        <authorList>
            <person name="Goeker M."/>
        </authorList>
    </citation>
    <scope>NUCLEOTIDE SEQUENCE [LARGE SCALE GENOMIC DNA]</scope>
    <source>
        <strain evidence="4 5">DSM 18773</strain>
    </source>
</reference>
<dbReference type="AlphaFoldDB" id="A0A316DD14"/>
<evidence type="ECO:0000313" key="4">
    <source>
        <dbReference type="EMBL" id="PWK14393.1"/>
    </source>
</evidence>
<proteinExistence type="predicted"/>
<evidence type="ECO:0000259" key="3">
    <source>
        <dbReference type="PROSITE" id="PS51186"/>
    </source>
</evidence>
<keyword evidence="5" id="KW-1185">Reference proteome</keyword>